<protein>
    <recommendedName>
        <fullName evidence="4">Wall-associated receptor kinase galacturonan-binding domain-containing protein</fullName>
    </recommendedName>
</protein>
<comment type="caution">
    <text evidence="5">The sequence shown here is derived from an EMBL/GenBank/DDBJ whole genome shotgun (WGS) entry which is preliminary data.</text>
</comment>
<dbReference type="EMBL" id="LWDX02044445">
    <property type="protein sequence ID" value="OEL22802.1"/>
    <property type="molecule type" value="Genomic_DNA"/>
</dbReference>
<feature type="domain" description="Wall-associated receptor kinase galacturonan-binding" evidence="4">
    <location>
        <begin position="40"/>
        <end position="99"/>
    </location>
</feature>
<dbReference type="InterPro" id="IPR025287">
    <property type="entry name" value="WAK_GUB"/>
</dbReference>
<keyword evidence="6" id="KW-1185">Reference proteome</keyword>
<accession>A0A1E5VCC1</accession>
<reference evidence="5 6" key="1">
    <citation type="submission" date="2016-09" db="EMBL/GenBank/DDBJ databases">
        <title>The draft genome of Dichanthelium oligosanthes: A C3 panicoid grass species.</title>
        <authorList>
            <person name="Studer A.J."/>
            <person name="Schnable J.C."/>
            <person name="Brutnell T.P."/>
        </authorList>
    </citation>
    <scope>NUCLEOTIDE SEQUENCE [LARGE SCALE GENOMIC DNA]</scope>
    <source>
        <strain evidence="6">cv. Kellogg 1175</strain>
        <tissue evidence="5">Leaf</tissue>
    </source>
</reference>
<name>A0A1E5VCC1_9POAL</name>
<proteinExistence type="predicted"/>
<dbReference type="AlphaFoldDB" id="A0A1E5VCC1"/>
<comment type="subcellular location">
    <subcellularLocation>
        <location evidence="1">Membrane</location>
        <topology evidence="1">Single-pass membrane protein</topology>
    </subcellularLocation>
</comment>
<gene>
    <name evidence="5" type="ORF">BAE44_0016179</name>
</gene>
<sequence>MHECAVVTVAQRLLIAAAAATLVSSQLLPAVAAQIGLPGCPTSCGNVSVPYPFGISPGCYMEGFNLTCDRSSSPPRLLLGNGTLQVVVDVSLHNSTVRVLSPTIQLEFKGEWEHGYAGSEGYGTWGGPGWGLGDGSPYSLLESYNEFILWGCFFFGELWLAGGGRAPVPIGRASYDVRLNSIRNLSHIADPAATPPYAVLIAEEGRFDQNKITEALPIPMVLSWDVPSSTLQGRNKTRDGNATCPADLGTPPYVIVVTARAQASTVKTRTTTAPANAGMGTMATLTFPKDAKMWMNEHFRINAMALVQIYLATIYANAHTEPGDPHIKH</sequence>
<evidence type="ECO:0000313" key="5">
    <source>
        <dbReference type="EMBL" id="OEL22802.1"/>
    </source>
</evidence>
<dbReference type="OrthoDB" id="696530at2759"/>
<organism evidence="5 6">
    <name type="scientific">Dichanthelium oligosanthes</name>
    <dbReference type="NCBI Taxonomy" id="888268"/>
    <lineage>
        <taxon>Eukaryota</taxon>
        <taxon>Viridiplantae</taxon>
        <taxon>Streptophyta</taxon>
        <taxon>Embryophyta</taxon>
        <taxon>Tracheophyta</taxon>
        <taxon>Spermatophyta</taxon>
        <taxon>Magnoliopsida</taxon>
        <taxon>Liliopsida</taxon>
        <taxon>Poales</taxon>
        <taxon>Poaceae</taxon>
        <taxon>PACMAD clade</taxon>
        <taxon>Panicoideae</taxon>
        <taxon>Panicodae</taxon>
        <taxon>Paniceae</taxon>
        <taxon>Dichantheliinae</taxon>
        <taxon>Dichanthelium</taxon>
    </lineage>
</organism>
<dbReference type="Proteomes" id="UP000095767">
    <property type="component" value="Unassembled WGS sequence"/>
</dbReference>
<dbReference type="STRING" id="888268.A0A1E5VCC1"/>
<evidence type="ECO:0000259" key="4">
    <source>
        <dbReference type="Pfam" id="PF13947"/>
    </source>
</evidence>
<evidence type="ECO:0000256" key="3">
    <source>
        <dbReference type="SAM" id="SignalP"/>
    </source>
</evidence>
<feature type="chain" id="PRO_5009187960" description="Wall-associated receptor kinase galacturonan-binding domain-containing protein" evidence="3">
    <location>
        <begin position="26"/>
        <end position="329"/>
    </location>
</feature>
<dbReference type="PANTHER" id="PTHR33491">
    <property type="entry name" value="OSJNBA0016N04.9 PROTEIN"/>
    <property type="match status" value="1"/>
</dbReference>
<dbReference type="Pfam" id="PF13947">
    <property type="entry name" value="GUB_WAK_bind"/>
    <property type="match status" value="1"/>
</dbReference>
<feature type="signal peptide" evidence="3">
    <location>
        <begin position="1"/>
        <end position="25"/>
    </location>
</feature>
<evidence type="ECO:0000256" key="2">
    <source>
        <dbReference type="ARBA" id="ARBA00022729"/>
    </source>
</evidence>
<dbReference type="GO" id="GO:0030247">
    <property type="term" value="F:polysaccharide binding"/>
    <property type="evidence" value="ECO:0007669"/>
    <property type="project" value="InterPro"/>
</dbReference>
<evidence type="ECO:0000313" key="6">
    <source>
        <dbReference type="Proteomes" id="UP000095767"/>
    </source>
</evidence>
<keyword evidence="2 3" id="KW-0732">Signal</keyword>
<dbReference type="GO" id="GO:0016020">
    <property type="term" value="C:membrane"/>
    <property type="evidence" value="ECO:0007669"/>
    <property type="project" value="UniProtKB-SubCell"/>
</dbReference>
<evidence type="ECO:0000256" key="1">
    <source>
        <dbReference type="ARBA" id="ARBA00004167"/>
    </source>
</evidence>